<evidence type="ECO:0000313" key="3">
    <source>
        <dbReference type="EMBL" id="ACH40237.2"/>
    </source>
</evidence>
<dbReference type="eggNOG" id="COG2239">
    <property type="taxonomic scope" value="Bacteria"/>
</dbReference>
<protein>
    <submittedName>
        <fullName evidence="3">Cation transporter, CBS domain pair-containing, putative</fullName>
    </submittedName>
</protein>
<evidence type="ECO:0000256" key="1">
    <source>
        <dbReference type="PROSITE-ProRule" id="PRU00703"/>
    </source>
</evidence>
<dbReference type="PROSITE" id="PS51371">
    <property type="entry name" value="CBS"/>
    <property type="match status" value="2"/>
</dbReference>
<dbReference type="HOGENOM" id="CLU_030870_1_0_7"/>
<dbReference type="Gene3D" id="1.25.60.10">
    <property type="entry name" value="MgtE N-terminal domain-like"/>
    <property type="match status" value="1"/>
</dbReference>
<proteinExistence type="predicted"/>
<dbReference type="KEGG" id="gbm:Gbem_3240"/>
<feature type="domain" description="CBS" evidence="2">
    <location>
        <begin position="290"/>
        <end position="352"/>
    </location>
</feature>
<dbReference type="InterPro" id="IPR006668">
    <property type="entry name" value="Mg_transptr_MgtE_intracell_dom"/>
</dbReference>
<dbReference type="RefSeq" id="WP_012531669.1">
    <property type="nucleotide sequence ID" value="NC_011146.1"/>
</dbReference>
<dbReference type="SUPFAM" id="SSF54631">
    <property type="entry name" value="CBS-domain pair"/>
    <property type="match status" value="1"/>
</dbReference>
<dbReference type="SMART" id="SM00116">
    <property type="entry name" value="CBS"/>
    <property type="match status" value="2"/>
</dbReference>
<dbReference type="GO" id="GO:0016020">
    <property type="term" value="C:membrane"/>
    <property type="evidence" value="ECO:0007669"/>
    <property type="project" value="InterPro"/>
</dbReference>
<dbReference type="OrthoDB" id="9790355at2"/>
<dbReference type="STRING" id="404380.Gbem_3240"/>
<name>B5E9R3_CITBB</name>
<evidence type="ECO:0000259" key="2">
    <source>
        <dbReference type="PROSITE" id="PS51371"/>
    </source>
</evidence>
<dbReference type="Pfam" id="PF03448">
    <property type="entry name" value="MgtE_N"/>
    <property type="match status" value="1"/>
</dbReference>
<sequence>MQITTELYVSSVLNKQVINPAGKSVGKLWDIAIVPGEGLPVVTGLLIKKGKKIHIASWHSVLLFNPIVVSIAGAIEKMPLYERQSDAILLARDVLDKQIVDVNGAKVVRVNDVKLAPYGKMLCIFSVDIGFRGLLRRLGYEKVWSLVQKEIPQKEIGWQFVNALEINTAGLTLSKAREQLAEMHPADIAGIISSIPRASIQNLLNNLDYETAGEAIHELEPELRTQIISQLDSEQASDILEEMPPDEAADVLGDLPEEMAQELLGLMDKEEADEIQELMEHEDDTAGGLMTSEFIAISAETTVAQAMEELRRQAEEIEMLYYAYVLDAQEKLVGVVNFRDLLISNPDLPVSELMTEQLKTVTVDAEPEDVLELLAKYNLVAVPVLEDDRTMAGIITIDDVVELFLPYALKRRRYPS</sequence>
<gene>
    <name evidence="3" type="ordered locus">Gbem_3240</name>
</gene>
<dbReference type="PANTHER" id="PTHR43773">
    <property type="entry name" value="MAGNESIUM TRANSPORTER MGTE"/>
    <property type="match status" value="1"/>
</dbReference>
<dbReference type="InterPro" id="IPR046342">
    <property type="entry name" value="CBS_dom_sf"/>
</dbReference>
<dbReference type="InterPro" id="IPR006669">
    <property type="entry name" value="MgtE_transporter"/>
</dbReference>
<dbReference type="SUPFAM" id="SSF158791">
    <property type="entry name" value="MgtE N-terminal domain-like"/>
    <property type="match status" value="1"/>
</dbReference>
<dbReference type="Gene3D" id="3.10.580.10">
    <property type="entry name" value="CBS-domain"/>
    <property type="match status" value="1"/>
</dbReference>
<dbReference type="InterPro" id="IPR000644">
    <property type="entry name" value="CBS_dom"/>
</dbReference>
<dbReference type="SMART" id="SM00924">
    <property type="entry name" value="MgtE_N"/>
    <property type="match status" value="1"/>
</dbReference>
<dbReference type="AlphaFoldDB" id="B5E9R3"/>
<reference evidence="3 4" key="1">
    <citation type="submission" date="2008-07" db="EMBL/GenBank/DDBJ databases">
        <title>Complete sequence of Geobacter bemidjiensis BEM.</title>
        <authorList>
            <consortium name="US DOE Joint Genome Institute"/>
            <person name="Lucas S."/>
            <person name="Copeland A."/>
            <person name="Lapidus A."/>
            <person name="Glavina del Rio T."/>
            <person name="Dalin E."/>
            <person name="Tice H."/>
            <person name="Bruce D."/>
            <person name="Goodwin L."/>
            <person name="Pitluck S."/>
            <person name="Kiss H."/>
            <person name="Brettin T."/>
            <person name="Detter J.C."/>
            <person name="Han C."/>
            <person name="Kuske C.R."/>
            <person name="Schmutz J."/>
            <person name="Larimer F."/>
            <person name="Land M."/>
            <person name="Hauser L."/>
            <person name="Kyrpides N."/>
            <person name="Lykidis A."/>
            <person name="Lovley D."/>
            <person name="Richardson P."/>
        </authorList>
    </citation>
    <scope>NUCLEOTIDE SEQUENCE [LARGE SCALE GENOMIC DNA]</scope>
    <source>
        <strain evidence="4">ATCC BAA-1014 / DSM 16622 / JCM 12645 / Bem</strain>
    </source>
</reference>
<dbReference type="Pfam" id="PF00571">
    <property type="entry name" value="CBS"/>
    <property type="match status" value="2"/>
</dbReference>
<accession>B5E9R3</accession>
<dbReference type="Proteomes" id="UP000008825">
    <property type="component" value="Chromosome"/>
</dbReference>
<reference evidence="3 4" key="2">
    <citation type="journal article" date="2010" name="BMC Genomics">
        <title>The genome of Geobacter bemidjiensis, exemplar for the subsurface clade of Geobacter species that predominate in Fe(III)-reducing subsurface environments.</title>
        <authorList>
            <person name="Aklujkar M."/>
            <person name="Young N.D."/>
            <person name="Holmes D."/>
            <person name="Chavan M."/>
            <person name="Risso C."/>
            <person name="Kiss H.E."/>
            <person name="Han C.S."/>
            <person name="Land M.L."/>
            <person name="Lovley D.R."/>
        </authorList>
    </citation>
    <scope>NUCLEOTIDE SEQUENCE [LARGE SCALE GENOMIC DNA]</scope>
    <source>
        <strain evidence="4">ATCC BAA-1014 / DSM 16622 / JCM 12645 / Bem</strain>
    </source>
</reference>
<keyword evidence="1" id="KW-0129">CBS domain</keyword>
<dbReference type="PANTHER" id="PTHR43773:SF1">
    <property type="entry name" value="MAGNESIUM TRANSPORTER MGTE"/>
    <property type="match status" value="1"/>
</dbReference>
<dbReference type="CDD" id="cd04606">
    <property type="entry name" value="CBS_pair_Mg_transporter"/>
    <property type="match status" value="1"/>
</dbReference>
<organism evidence="3 4">
    <name type="scientific">Citrifermentans bemidjiense (strain ATCC BAA-1014 / DSM 16622 / JCM 12645 / Bem)</name>
    <name type="common">Geobacter bemidjiensis</name>
    <dbReference type="NCBI Taxonomy" id="404380"/>
    <lineage>
        <taxon>Bacteria</taxon>
        <taxon>Pseudomonadati</taxon>
        <taxon>Thermodesulfobacteriota</taxon>
        <taxon>Desulfuromonadia</taxon>
        <taxon>Geobacterales</taxon>
        <taxon>Geobacteraceae</taxon>
        <taxon>Citrifermentans</taxon>
    </lineage>
</organism>
<dbReference type="GO" id="GO:0015095">
    <property type="term" value="F:magnesium ion transmembrane transporter activity"/>
    <property type="evidence" value="ECO:0007669"/>
    <property type="project" value="InterPro"/>
</dbReference>
<keyword evidence="4" id="KW-1185">Reference proteome</keyword>
<dbReference type="EMBL" id="CP001124">
    <property type="protein sequence ID" value="ACH40237.2"/>
    <property type="molecule type" value="Genomic_DNA"/>
</dbReference>
<feature type="domain" description="CBS" evidence="2">
    <location>
        <begin position="354"/>
        <end position="411"/>
    </location>
</feature>
<evidence type="ECO:0000313" key="4">
    <source>
        <dbReference type="Proteomes" id="UP000008825"/>
    </source>
</evidence>
<dbReference type="InterPro" id="IPR038076">
    <property type="entry name" value="MgtE_N_sf"/>
</dbReference>